<comment type="caution">
    <text evidence="2">The sequence shown here is derived from an EMBL/GenBank/DDBJ whole genome shotgun (WGS) entry which is preliminary data.</text>
</comment>
<feature type="compositionally biased region" description="Polar residues" evidence="1">
    <location>
        <begin position="1"/>
        <end position="17"/>
    </location>
</feature>
<evidence type="ECO:0000313" key="2">
    <source>
        <dbReference type="EMBL" id="PIL17770.1"/>
    </source>
</evidence>
<proteinExistence type="predicted"/>
<reference evidence="2 3" key="1">
    <citation type="submission" date="2013-09" db="EMBL/GenBank/DDBJ databases">
        <title>Genome sequencing of Phaeobacter antarcticus sp. nov. SM1211.</title>
        <authorList>
            <person name="Zhang X.-Y."/>
            <person name="Liu C."/>
            <person name="Chen X.-L."/>
            <person name="Xie B.-B."/>
            <person name="Qin Q.-L."/>
            <person name="Rong J.-C."/>
            <person name="Zhang Y.-Z."/>
        </authorList>
    </citation>
    <scope>NUCLEOTIDE SEQUENCE [LARGE SCALE GENOMIC DNA]</scope>
    <source>
        <strain evidence="2 3">SM1211</strain>
    </source>
</reference>
<evidence type="ECO:0000313" key="3">
    <source>
        <dbReference type="Proteomes" id="UP000231259"/>
    </source>
</evidence>
<accession>A0A2G8R887</accession>
<protein>
    <submittedName>
        <fullName evidence="2">Uncharacterized protein</fullName>
    </submittedName>
</protein>
<name>A0A2G8R887_9RHOB</name>
<dbReference type="Proteomes" id="UP000231259">
    <property type="component" value="Unassembled WGS sequence"/>
</dbReference>
<dbReference type="NCBIfam" id="TIGR04255">
    <property type="entry name" value="sporadTIGR04255"/>
    <property type="match status" value="1"/>
</dbReference>
<sequence length="207" mass="22834">MIGGNSPTIQQSIGWSSQRDKRPGLTAEAISVDNRSVTYESSDYRGWTTAVKRLQNVIGGTVQHLSDVVDVQAVDLNYTDRFIFEGDIGNADPSLILSADVLKLLAVDAARGAKLWHLHRGWFKTLYGKEYLINQNIDVQDAKSPAGAPVRSVQILSKAELRPDGSFEVSTLEDVLKTLHDECHNVFADCLSDYGRSMVGIEKREAI</sequence>
<organism evidence="2 3">
    <name type="scientific">Puniceibacterium antarcticum</name>
    <dbReference type="NCBI Taxonomy" id="1206336"/>
    <lineage>
        <taxon>Bacteria</taxon>
        <taxon>Pseudomonadati</taxon>
        <taxon>Pseudomonadota</taxon>
        <taxon>Alphaproteobacteria</taxon>
        <taxon>Rhodobacterales</taxon>
        <taxon>Paracoccaceae</taxon>
        <taxon>Puniceibacterium</taxon>
    </lineage>
</organism>
<gene>
    <name evidence="2" type="ORF">P775_23280</name>
</gene>
<keyword evidence="3" id="KW-1185">Reference proteome</keyword>
<feature type="region of interest" description="Disordered" evidence="1">
    <location>
        <begin position="1"/>
        <end position="21"/>
    </location>
</feature>
<evidence type="ECO:0000256" key="1">
    <source>
        <dbReference type="SAM" id="MobiDB-lite"/>
    </source>
</evidence>
<dbReference type="AlphaFoldDB" id="A0A2G8R887"/>
<dbReference type="EMBL" id="AWWI01000157">
    <property type="protein sequence ID" value="PIL17770.1"/>
    <property type="molecule type" value="Genomic_DNA"/>
</dbReference>
<dbReference type="InterPro" id="IPR026349">
    <property type="entry name" value="CHP04255"/>
</dbReference>